<evidence type="ECO:0000313" key="2">
    <source>
        <dbReference type="Proteomes" id="UP000664056"/>
    </source>
</evidence>
<protein>
    <submittedName>
        <fullName evidence="1">Uncharacterized protein</fullName>
    </submittedName>
</protein>
<dbReference type="EMBL" id="JAFKOQ010000240">
    <property type="protein sequence ID" value="MBN8124799.1"/>
    <property type="molecule type" value="Genomic_DNA"/>
</dbReference>
<gene>
    <name evidence="1" type="ORF">J0J18_24210</name>
</gene>
<comment type="caution">
    <text evidence="1">The sequence shown here is derived from an EMBL/GenBank/DDBJ whole genome shotgun (WGS) entry which is preliminary data.</text>
</comment>
<reference evidence="1" key="1">
    <citation type="submission" date="2021-03" db="EMBL/GenBank/DDBJ databases">
        <title>Study of the foodborne Vibrio vulnificus isolates from China.</title>
        <authorList>
            <person name="Zheng Z."/>
            <person name="Ye L."/>
        </authorList>
    </citation>
    <scope>NUCLEOTIDE SEQUENCE</scope>
    <source>
        <strain evidence="1">Vv1582</strain>
    </source>
</reference>
<dbReference type="RefSeq" id="WP_206623320.1">
    <property type="nucleotide sequence ID" value="NZ_JAFKOQ010000240.1"/>
</dbReference>
<name>A0AAW4HIB1_VIBVL</name>
<organism evidence="1 2">
    <name type="scientific">Vibrio vulnificus</name>
    <dbReference type="NCBI Taxonomy" id="672"/>
    <lineage>
        <taxon>Bacteria</taxon>
        <taxon>Pseudomonadati</taxon>
        <taxon>Pseudomonadota</taxon>
        <taxon>Gammaproteobacteria</taxon>
        <taxon>Vibrionales</taxon>
        <taxon>Vibrionaceae</taxon>
        <taxon>Vibrio</taxon>
    </lineage>
</organism>
<dbReference type="Proteomes" id="UP000664056">
    <property type="component" value="Unassembled WGS sequence"/>
</dbReference>
<sequence>ALRNYIPKELQVAVYSQKIKRFQNVIIASATNGEEYQIEALNLRNEEELKIYLDKLDKRIENWRTLTRTFIKDDINSPSSTNQKV</sequence>
<accession>A0AAW4HIB1</accession>
<dbReference type="AlphaFoldDB" id="A0AAW4HIB1"/>
<feature type="non-terminal residue" evidence="1">
    <location>
        <position position="85"/>
    </location>
</feature>
<proteinExistence type="predicted"/>
<evidence type="ECO:0000313" key="1">
    <source>
        <dbReference type="EMBL" id="MBN8124799.1"/>
    </source>
</evidence>
<feature type="non-terminal residue" evidence="1">
    <location>
        <position position="1"/>
    </location>
</feature>